<keyword evidence="3" id="KW-0238">DNA-binding</keyword>
<comment type="caution">
    <text evidence="3">The sequence shown here is derived from an EMBL/GenBank/DDBJ whole genome shotgun (WGS) entry which is preliminary data.</text>
</comment>
<dbReference type="GO" id="GO:0006352">
    <property type="term" value="P:DNA-templated transcription initiation"/>
    <property type="evidence" value="ECO:0007669"/>
    <property type="project" value="InterPro"/>
</dbReference>
<dbReference type="AlphaFoldDB" id="A0AAW7V2I1"/>
<dbReference type="EMBL" id="JAUKXU010000021">
    <property type="protein sequence ID" value="MDO2576453.1"/>
    <property type="molecule type" value="Genomic_DNA"/>
</dbReference>
<evidence type="ECO:0000256" key="1">
    <source>
        <dbReference type="SAM" id="Coils"/>
    </source>
</evidence>
<organism evidence="3 4">
    <name type="scientific">Escherichia coli</name>
    <dbReference type="NCBI Taxonomy" id="562"/>
    <lineage>
        <taxon>Bacteria</taxon>
        <taxon>Pseudomonadati</taxon>
        <taxon>Pseudomonadota</taxon>
        <taxon>Gammaproteobacteria</taxon>
        <taxon>Enterobacterales</taxon>
        <taxon>Enterobacteriaceae</taxon>
        <taxon>Escherichia</taxon>
    </lineage>
</organism>
<dbReference type="SUPFAM" id="SSF88659">
    <property type="entry name" value="Sigma3 and sigma4 domains of RNA polymerase sigma factors"/>
    <property type="match status" value="1"/>
</dbReference>
<dbReference type="GO" id="GO:0003700">
    <property type="term" value="F:DNA-binding transcription factor activity"/>
    <property type="evidence" value="ECO:0007669"/>
    <property type="project" value="InterPro"/>
</dbReference>
<dbReference type="Gene3D" id="1.10.10.60">
    <property type="entry name" value="Homeodomain-like"/>
    <property type="match status" value="1"/>
</dbReference>
<sequence length="83" mass="9816">MGTQHEHEYRIEELERKVAGLQRQMSIQRAIQNKDRSEIQRRLRDLEIKAAVERGLPQKEVAKIYDLSAARVSQIYREARKKA</sequence>
<protein>
    <submittedName>
        <fullName evidence="3">Sigma factor-like helix-turn-helix DNA-binding protein</fullName>
    </submittedName>
</protein>
<accession>A0AAW7V2I1</accession>
<gene>
    <name evidence="3" type="ORF">Q2V20_20275</name>
</gene>
<keyword evidence="1" id="KW-0175">Coiled coil</keyword>
<feature type="coiled-coil region" evidence="1">
    <location>
        <begin position="4"/>
        <end position="49"/>
    </location>
</feature>
<evidence type="ECO:0000313" key="3">
    <source>
        <dbReference type="EMBL" id="MDO2576453.1"/>
    </source>
</evidence>
<dbReference type="InterPro" id="IPR007630">
    <property type="entry name" value="RNA_pol_sigma70_r4"/>
</dbReference>
<dbReference type="GO" id="GO:0003677">
    <property type="term" value="F:DNA binding"/>
    <property type="evidence" value="ECO:0007669"/>
    <property type="project" value="UniProtKB-KW"/>
</dbReference>
<name>A0AAW7V2I1_ECOLX</name>
<evidence type="ECO:0000313" key="4">
    <source>
        <dbReference type="Proteomes" id="UP001173661"/>
    </source>
</evidence>
<reference evidence="3" key="1">
    <citation type="submission" date="2023-07" db="EMBL/GenBank/DDBJ databases">
        <title>High risk of intestinal colonization with ESBL-producing Escherichia coli among soldiers of military contingents in specific geographic regions.</title>
        <authorList>
            <person name="Literacka E."/>
        </authorList>
    </citation>
    <scope>NUCLEOTIDE SEQUENCE</scope>
    <source>
        <strain evidence="3">66</strain>
    </source>
</reference>
<evidence type="ECO:0000259" key="2">
    <source>
        <dbReference type="Pfam" id="PF04545"/>
    </source>
</evidence>
<dbReference type="RefSeq" id="WP_097417495.1">
    <property type="nucleotide sequence ID" value="NZ_JAGMIR010000030.1"/>
</dbReference>
<proteinExistence type="predicted"/>
<dbReference type="Pfam" id="PF04545">
    <property type="entry name" value="Sigma70_r4"/>
    <property type="match status" value="1"/>
</dbReference>
<dbReference type="Proteomes" id="UP001173661">
    <property type="component" value="Unassembled WGS sequence"/>
</dbReference>
<dbReference type="InterPro" id="IPR013324">
    <property type="entry name" value="RNA_pol_sigma_r3/r4-like"/>
</dbReference>
<feature type="domain" description="RNA polymerase sigma-70 region 4" evidence="2">
    <location>
        <begin position="53"/>
        <end position="82"/>
    </location>
</feature>